<accession>A0A9W7SVB3</accession>
<gene>
    <name evidence="1" type="ORF">Tdes44962_MAKER02136</name>
</gene>
<sequence>MALEGLVFTTETEQHGMLEEGWKDHVLVAGLAWQLYAKVPGSQSHKREGRRIGSPSFLRDQVVLCILVEGLDRVTKGASIANVLPGQSGEGGAEWRDRGVDRLHEHGLMVKLKTTS</sequence>
<dbReference type="EMBL" id="RIBY02001224">
    <property type="protein sequence ID" value="KAH9831059.1"/>
    <property type="molecule type" value="Genomic_DNA"/>
</dbReference>
<dbReference type="Proteomes" id="UP001138500">
    <property type="component" value="Unassembled WGS sequence"/>
</dbReference>
<proteinExistence type="predicted"/>
<evidence type="ECO:0000313" key="1">
    <source>
        <dbReference type="EMBL" id="KAH9831059.1"/>
    </source>
</evidence>
<organism evidence="1 2">
    <name type="scientific">Teratosphaeria destructans</name>
    <dbReference type="NCBI Taxonomy" id="418781"/>
    <lineage>
        <taxon>Eukaryota</taxon>
        <taxon>Fungi</taxon>
        <taxon>Dikarya</taxon>
        <taxon>Ascomycota</taxon>
        <taxon>Pezizomycotina</taxon>
        <taxon>Dothideomycetes</taxon>
        <taxon>Dothideomycetidae</taxon>
        <taxon>Mycosphaerellales</taxon>
        <taxon>Teratosphaeriaceae</taxon>
        <taxon>Teratosphaeria</taxon>
    </lineage>
</organism>
<keyword evidence="2" id="KW-1185">Reference proteome</keyword>
<reference evidence="1 2" key="2">
    <citation type="journal article" date="2021" name="Curr. Genet.">
        <title>Genetic response to nitrogen starvation in the aggressive Eucalyptus foliar pathogen Teratosphaeria destructans.</title>
        <authorList>
            <person name="Havenga M."/>
            <person name="Wingfield B.D."/>
            <person name="Wingfield M.J."/>
            <person name="Dreyer L.L."/>
            <person name="Roets F."/>
            <person name="Aylward J."/>
        </authorList>
    </citation>
    <scope>NUCLEOTIDE SEQUENCE [LARGE SCALE GENOMIC DNA]</scope>
    <source>
        <strain evidence="1">CMW44962</strain>
    </source>
</reference>
<reference evidence="1 2" key="1">
    <citation type="journal article" date="2018" name="IMA Fungus">
        <title>IMA Genome-F 10: Nine draft genome sequences of Claviceps purpurea s.lat., including C. arundinis, C. humidiphila, and C. cf. spartinae, pseudomolecules for the pitch canker pathogen Fusarium circinatum, draft genome of Davidsoniella eucalypti, Grosmannia galeiformis, Quambalaria eucalypti, and Teratosphaeria destructans.</title>
        <authorList>
            <person name="Wingfield B.D."/>
            <person name="Liu M."/>
            <person name="Nguyen H.D."/>
            <person name="Lane F.A."/>
            <person name="Morgan S.W."/>
            <person name="De Vos L."/>
            <person name="Wilken P.M."/>
            <person name="Duong T.A."/>
            <person name="Aylward J."/>
            <person name="Coetzee M.P."/>
            <person name="Dadej K."/>
            <person name="De Beer Z.W."/>
            <person name="Findlay W."/>
            <person name="Havenga M."/>
            <person name="Kolarik M."/>
            <person name="Menzies J.G."/>
            <person name="Naidoo K."/>
            <person name="Pochopski O."/>
            <person name="Shoukouhi P."/>
            <person name="Santana Q.C."/>
            <person name="Seifert K.A."/>
            <person name="Soal N."/>
            <person name="Steenkamp E.T."/>
            <person name="Tatham C.T."/>
            <person name="van der Nest M.A."/>
            <person name="Wingfield M.J."/>
        </authorList>
    </citation>
    <scope>NUCLEOTIDE SEQUENCE [LARGE SCALE GENOMIC DNA]</scope>
    <source>
        <strain evidence="1">CMW44962</strain>
    </source>
</reference>
<evidence type="ECO:0000313" key="2">
    <source>
        <dbReference type="Proteomes" id="UP001138500"/>
    </source>
</evidence>
<protein>
    <submittedName>
        <fullName evidence="1">Uncharacterized protein</fullName>
    </submittedName>
</protein>
<dbReference type="AlphaFoldDB" id="A0A9W7SVB3"/>
<name>A0A9W7SVB3_9PEZI</name>
<comment type="caution">
    <text evidence="1">The sequence shown here is derived from an EMBL/GenBank/DDBJ whole genome shotgun (WGS) entry which is preliminary data.</text>
</comment>